<protein>
    <recommendedName>
        <fullName evidence="4">Sulfotransferase</fullName>
    </recommendedName>
</protein>
<dbReference type="GO" id="GO:0008476">
    <property type="term" value="F:protein-tyrosine sulfotransferase activity"/>
    <property type="evidence" value="ECO:0007669"/>
    <property type="project" value="InterPro"/>
</dbReference>
<evidence type="ECO:0000256" key="1">
    <source>
        <dbReference type="ARBA" id="ARBA00022679"/>
    </source>
</evidence>
<reference evidence="2 3" key="1">
    <citation type="submission" date="2017-07" db="EMBL/GenBank/DDBJ databases">
        <title>Thauera sp. KNDSS-Mac4 genome sequence and assembly.</title>
        <authorList>
            <person name="Mayilraj S."/>
        </authorList>
    </citation>
    <scope>NUCLEOTIDE SEQUENCE [LARGE SCALE GENOMIC DNA]</scope>
    <source>
        <strain evidence="2 3">KNDSS-Mac4</strain>
    </source>
</reference>
<dbReference type="AlphaFoldDB" id="A0A235F388"/>
<dbReference type="SUPFAM" id="SSF52540">
    <property type="entry name" value="P-loop containing nucleoside triphosphate hydrolases"/>
    <property type="match status" value="1"/>
</dbReference>
<dbReference type="RefSeq" id="WP_094266544.1">
    <property type="nucleotide sequence ID" value="NZ_NOIH01000002.1"/>
</dbReference>
<name>A0A235F388_9RHOO</name>
<organism evidence="2 3">
    <name type="scientific">Thauera propionica</name>
    <dbReference type="NCBI Taxonomy" id="2019431"/>
    <lineage>
        <taxon>Bacteria</taxon>
        <taxon>Pseudomonadati</taxon>
        <taxon>Pseudomonadota</taxon>
        <taxon>Betaproteobacteria</taxon>
        <taxon>Rhodocyclales</taxon>
        <taxon>Zoogloeaceae</taxon>
        <taxon>Thauera</taxon>
    </lineage>
</organism>
<dbReference type="OrthoDB" id="8579417at2"/>
<evidence type="ECO:0008006" key="4">
    <source>
        <dbReference type="Google" id="ProtNLM"/>
    </source>
</evidence>
<dbReference type="PANTHER" id="PTHR12788">
    <property type="entry name" value="PROTEIN-TYROSINE SULFOTRANSFERASE 2"/>
    <property type="match status" value="1"/>
</dbReference>
<dbReference type="InterPro" id="IPR026634">
    <property type="entry name" value="TPST-like"/>
</dbReference>
<keyword evidence="1" id="KW-0808">Transferase</keyword>
<dbReference type="Gene3D" id="3.40.50.300">
    <property type="entry name" value="P-loop containing nucleotide triphosphate hydrolases"/>
    <property type="match status" value="1"/>
</dbReference>
<dbReference type="PANTHER" id="PTHR12788:SF10">
    <property type="entry name" value="PROTEIN-TYROSINE SULFOTRANSFERASE"/>
    <property type="match status" value="1"/>
</dbReference>
<dbReference type="Pfam" id="PF13469">
    <property type="entry name" value="Sulfotransfer_3"/>
    <property type="match status" value="1"/>
</dbReference>
<dbReference type="EMBL" id="NOIH01000002">
    <property type="protein sequence ID" value="OYD55711.1"/>
    <property type="molecule type" value="Genomic_DNA"/>
</dbReference>
<proteinExistence type="predicted"/>
<comment type="caution">
    <text evidence="2">The sequence shown here is derived from an EMBL/GenBank/DDBJ whole genome shotgun (WGS) entry which is preliminary data.</text>
</comment>
<accession>A0A235F388</accession>
<gene>
    <name evidence="2" type="ORF">CGK74_00745</name>
</gene>
<keyword evidence="3" id="KW-1185">Reference proteome</keyword>
<dbReference type="InterPro" id="IPR027417">
    <property type="entry name" value="P-loop_NTPase"/>
</dbReference>
<evidence type="ECO:0000313" key="2">
    <source>
        <dbReference type="EMBL" id="OYD55711.1"/>
    </source>
</evidence>
<evidence type="ECO:0000313" key="3">
    <source>
        <dbReference type="Proteomes" id="UP000215181"/>
    </source>
</evidence>
<dbReference type="Proteomes" id="UP000215181">
    <property type="component" value="Unassembled WGS sequence"/>
</dbReference>
<sequence length="498" mass="56594">MSMQIERTVLIGGTPSSGSTLLSVMLDAHPEIHCGPEIGLLANSALYSADFRATAQNLCKRLQPHEWQKNDALANLEAGFCPYALIDESNLASYDHSLGSVLHLLSYCESVTSFLERLYMSAYSRHGKAIWAEKTPSNLYAFEAFLNHFPAGRVLYVVRDPRAVIASLLKRGMSLRRAISIWLVEVAICERLASHPRVLRVKYEELVQDTASTLHRVITFLNVAPEISTMLRYNETSDRINNDTTLKSLESWNANPTQPITKKALDAWRGDLDSTTLSILAHSEVVRAPDQMQWAEGIRLFDLAARLGYALDHAPASEADVWERLIGERLLCIKEQVFDSNVFHERFVESHPILTRKLSANLWTAVVDGTRASYGIDRQLHDELRRVRSVCDHWYHEHSKANQALSEMSASKDDLERRFASIVTENVSLKAEIAKLKSVYTQQSPVADSQSSDILQFDEKDFADVRSQFRHESTTIRVIFRRMHRRIRRFAKRIIDSI</sequence>